<dbReference type="AlphaFoldDB" id="A0A842I7Z6"/>
<evidence type="ECO:0000313" key="3">
    <source>
        <dbReference type="Proteomes" id="UP000555411"/>
    </source>
</evidence>
<keyword evidence="1" id="KW-1133">Transmembrane helix</keyword>
<gene>
    <name evidence="2" type="ORF">H7F16_06715</name>
</gene>
<dbReference type="SUPFAM" id="SSF103481">
    <property type="entry name" value="Multidrug resistance efflux transporter EmrE"/>
    <property type="match status" value="1"/>
</dbReference>
<keyword evidence="1" id="KW-0472">Membrane</keyword>
<keyword evidence="3" id="KW-1185">Reference proteome</keyword>
<dbReference type="EMBL" id="JACLQD010000002">
    <property type="protein sequence ID" value="MBC2835194.1"/>
    <property type="molecule type" value="Genomic_DNA"/>
</dbReference>
<organism evidence="2 3">
    <name type="scientific">Paragemmobacter straminiformis</name>
    <dbReference type="NCBI Taxonomy" id="2045119"/>
    <lineage>
        <taxon>Bacteria</taxon>
        <taxon>Pseudomonadati</taxon>
        <taxon>Pseudomonadota</taxon>
        <taxon>Alphaproteobacteria</taxon>
        <taxon>Rhodobacterales</taxon>
        <taxon>Paracoccaceae</taxon>
        <taxon>Paragemmobacter</taxon>
    </lineage>
</organism>
<dbReference type="Proteomes" id="UP000555411">
    <property type="component" value="Unassembled WGS sequence"/>
</dbReference>
<dbReference type="Gene3D" id="1.10.3730.20">
    <property type="match status" value="1"/>
</dbReference>
<accession>A0A842I7Z6</accession>
<evidence type="ECO:0000256" key="1">
    <source>
        <dbReference type="SAM" id="Phobius"/>
    </source>
</evidence>
<protein>
    <recommendedName>
        <fullName evidence="4">Glucose uptake protein</fullName>
    </recommendedName>
</protein>
<comment type="caution">
    <text evidence="2">The sequence shown here is derived from an EMBL/GenBank/DDBJ whole genome shotgun (WGS) entry which is preliminary data.</text>
</comment>
<dbReference type="InterPro" id="IPR037185">
    <property type="entry name" value="EmrE-like"/>
</dbReference>
<feature type="transmembrane region" description="Helical" evidence="1">
    <location>
        <begin position="29"/>
        <end position="50"/>
    </location>
</feature>
<name>A0A842I7Z6_9RHOB</name>
<feature type="transmembrane region" description="Helical" evidence="1">
    <location>
        <begin position="57"/>
        <end position="81"/>
    </location>
</feature>
<sequence length="111" mass="11245">MSGGALIWLGAAMAAFVAANSVLRTYAHSGVMLTLAGALGLFLVGNLIMVRVMREGGLALAVAISSVVQLVLLALIGVLWFGEKLTPLQMAGVVLGIVSVALIAWPQGGAS</sequence>
<reference evidence="2 3" key="1">
    <citation type="journal article" date="2017" name="Int. J. Syst. Evol. Microbiol.">
        <title>Gemmobacter straminiformis sp. nov., isolated from an artificial fountain.</title>
        <authorList>
            <person name="Kang J.Y."/>
            <person name="Kim M.J."/>
            <person name="Chun J."/>
            <person name="Son K.P."/>
            <person name="Jahng K.Y."/>
        </authorList>
    </citation>
    <scope>NUCLEOTIDE SEQUENCE [LARGE SCALE GENOMIC DNA]</scope>
    <source>
        <strain evidence="2 3">CAM-8</strain>
    </source>
</reference>
<dbReference type="RefSeq" id="WP_185796820.1">
    <property type="nucleotide sequence ID" value="NZ_JACLQD010000002.1"/>
</dbReference>
<feature type="transmembrane region" description="Helical" evidence="1">
    <location>
        <begin position="87"/>
        <end position="105"/>
    </location>
</feature>
<proteinExistence type="predicted"/>
<keyword evidence="1" id="KW-0812">Transmembrane</keyword>
<evidence type="ECO:0008006" key="4">
    <source>
        <dbReference type="Google" id="ProtNLM"/>
    </source>
</evidence>
<evidence type="ECO:0000313" key="2">
    <source>
        <dbReference type="EMBL" id="MBC2835194.1"/>
    </source>
</evidence>